<proteinExistence type="predicted"/>
<dbReference type="EMBL" id="JABTTQ020000013">
    <property type="protein sequence ID" value="KAK6143233.1"/>
    <property type="molecule type" value="Genomic_DNA"/>
</dbReference>
<evidence type="ECO:0000313" key="3">
    <source>
        <dbReference type="Proteomes" id="UP001318860"/>
    </source>
</evidence>
<protein>
    <recommendedName>
        <fullName evidence="1">DUF8040 domain-containing protein</fullName>
    </recommendedName>
</protein>
<dbReference type="InterPro" id="IPR058353">
    <property type="entry name" value="DUF8040"/>
</dbReference>
<evidence type="ECO:0000313" key="2">
    <source>
        <dbReference type="EMBL" id="KAK6143233.1"/>
    </source>
</evidence>
<reference evidence="2 3" key="1">
    <citation type="journal article" date="2021" name="Comput. Struct. Biotechnol. J.">
        <title>De novo genome assembly of the potent medicinal plant Rehmannia glutinosa using nanopore technology.</title>
        <authorList>
            <person name="Ma L."/>
            <person name="Dong C."/>
            <person name="Song C."/>
            <person name="Wang X."/>
            <person name="Zheng X."/>
            <person name="Niu Y."/>
            <person name="Chen S."/>
            <person name="Feng W."/>
        </authorList>
    </citation>
    <scope>NUCLEOTIDE SEQUENCE [LARGE SCALE GENOMIC DNA]</scope>
    <source>
        <strain evidence="2">DH-2019</strain>
    </source>
</reference>
<dbReference type="Pfam" id="PF26138">
    <property type="entry name" value="DUF8040"/>
    <property type="match status" value="1"/>
</dbReference>
<evidence type="ECO:0000259" key="1">
    <source>
        <dbReference type="Pfam" id="PF26138"/>
    </source>
</evidence>
<gene>
    <name evidence="2" type="ORF">DH2020_023581</name>
</gene>
<dbReference type="Proteomes" id="UP001318860">
    <property type="component" value="Unassembled WGS sequence"/>
</dbReference>
<sequence length="190" mass="22264">MAEISRRRAEIFLLVEEKAENFFVLNMFVRIIRMRARKRLSNRNVGPKYRMIDRIPKQVEHLNDLIALNDVDCLDNLRMTRDAFARLCYLLKHIGGLLDSRYVSLSEKVALFLFVLAHHKKNRVVRFDFKRSGQTVSRHFHDVLNAVLRLHTLLLVTPQPVEDNCTNPIWKWFKGCLGALDGTYIKVMVT</sequence>
<dbReference type="PANTHER" id="PTHR22930">
    <property type="match status" value="1"/>
</dbReference>
<comment type="caution">
    <text evidence="2">The sequence shown here is derived from an EMBL/GenBank/DDBJ whole genome shotgun (WGS) entry which is preliminary data.</text>
</comment>
<accession>A0ABR0W6F1</accession>
<organism evidence="2 3">
    <name type="scientific">Rehmannia glutinosa</name>
    <name type="common">Chinese foxglove</name>
    <dbReference type="NCBI Taxonomy" id="99300"/>
    <lineage>
        <taxon>Eukaryota</taxon>
        <taxon>Viridiplantae</taxon>
        <taxon>Streptophyta</taxon>
        <taxon>Embryophyta</taxon>
        <taxon>Tracheophyta</taxon>
        <taxon>Spermatophyta</taxon>
        <taxon>Magnoliopsida</taxon>
        <taxon>eudicotyledons</taxon>
        <taxon>Gunneridae</taxon>
        <taxon>Pentapetalae</taxon>
        <taxon>asterids</taxon>
        <taxon>lamiids</taxon>
        <taxon>Lamiales</taxon>
        <taxon>Orobanchaceae</taxon>
        <taxon>Rehmannieae</taxon>
        <taxon>Rehmannia</taxon>
    </lineage>
</organism>
<name>A0ABR0W6F1_REHGL</name>
<keyword evidence="3" id="KW-1185">Reference proteome</keyword>
<dbReference type="InterPro" id="IPR045249">
    <property type="entry name" value="HARBI1-like"/>
</dbReference>
<feature type="domain" description="DUF8040" evidence="1">
    <location>
        <begin position="61"/>
        <end position="148"/>
    </location>
</feature>
<dbReference type="PANTHER" id="PTHR22930:SF293">
    <property type="entry name" value="PROTEIN ALP1-LIKE"/>
    <property type="match status" value="1"/>
</dbReference>